<keyword evidence="1" id="KW-0614">Plasmid</keyword>
<dbReference type="HOGENOM" id="CLU_1467485_0_0_9"/>
<dbReference type="EMBL" id="CP003180">
    <property type="protein sequence ID" value="AEW07022.1"/>
    <property type="molecule type" value="Genomic_DNA"/>
</dbReference>
<evidence type="ECO:0000313" key="2">
    <source>
        <dbReference type="Proteomes" id="UP000005439"/>
    </source>
</evidence>
<gene>
    <name evidence="1" type="ordered locus">Sulac_3594</name>
</gene>
<reference evidence="1 2" key="2">
    <citation type="journal article" date="2012" name="Stand. Genomic Sci.">
        <title>Complete genome sequence of the moderately thermophilic mineral-sulfide-oxidizing firmicute Sulfobacillus acidophilus type strain (NAL(T)).</title>
        <authorList>
            <person name="Anderson I."/>
            <person name="Chertkov O."/>
            <person name="Chen A."/>
            <person name="Saunders E."/>
            <person name="Lapidus A."/>
            <person name="Nolan M."/>
            <person name="Lucas S."/>
            <person name="Hammon N."/>
            <person name="Deshpande S."/>
            <person name="Cheng J.F."/>
            <person name="Han C."/>
            <person name="Tapia R."/>
            <person name="Goodwin L.A."/>
            <person name="Pitluck S."/>
            <person name="Liolios K."/>
            <person name="Pagani I."/>
            <person name="Ivanova N."/>
            <person name="Mikhailova N."/>
            <person name="Pati A."/>
            <person name="Palaniappan K."/>
            <person name="Land M."/>
            <person name="Pan C."/>
            <person name="Rohde M."/>
            <person name="Pukall R."/>
            <person name="Goker M."/>
            <person name="Detter J.C."/>
            <person name="Woyke T."/>
            <person name="Bristow J."/>
            <person name="Eisen J.A."/>
            <person name="Markowitz V."/>
            <person name="Hugenholtz P."/>
            <person name="Kyrpides N.C."/>
            <person name="Klenk H.P."/>
            <person name="Mavromatis K."/>
        </authorList>
    </citation>
    <scope>NUCLEOTIDE SEQUENCE [LARGE SCALE GENOMIC DNA]</scope>
    <source>
        <strain evidence="2">ATCC 700253 / DSM 10332 / NAL</strain>
        <plasmid evidence="2">pSULAd1</plasmid>
    </source>
</reference>
<name>G8U1U4_SULAD</name>
<organism evidence="1 2">
    <name type="scientific">Sulfobacillus acidophilus (strain ATCC 700253 / DSM 10332 / NAL)</name>
    <dbReference type="NCBI Taxonomy" id="679936"/>
    <lineage>
        <taxon>Bacteria</taxon>
        <taxon>Bacillati</taxon>
        <taxon>Bacillota</taxon>
        <taxon>Clostridia</taxon>
        <taxon>Eubacteriales</taxon>
        <taxon>Clostridiales Family XVII. Incertae Sedis</taxon>
        <taxon>Sulfobacillus</taxon>
    </lineage>
</organism>
<proteinExistence type="predicted"/>
<reference evidence="2" key="1">
    <citation type="submission" date="2011-12" db="EMBL/GenBank/DDBJ databases">
        <title>The complete genome of plasmid of Sulfobacillus acidophilus DSM 10332.</title>
        <authorList>
            <person name="Lucas S."/>
            <person name="Han J."/>
            <person name="Lapidus A."/>
            <person name="Bruce D."/>
            <person name="Goodwin L."/>
            <person name="Pitluck S."/>
            <person name="Peters L."/>
            <person name="Kyrpides N."/>
            <person name="Mavromatis K."/>
            <person name="Ivanova N."/>
            <person name="Mikhailova N."/>
            <person name="Chertkov O."/>
            <person name="Saunders E."/>
            <person name="Detter J.C."/>
            <person name="Tapia R."/>
            <person name="Han C."/>
            <person name="Land M."/>
            <person name="Hauser L."/>
            <person name="Markowitz V."/>
            <person name="Cheng J.-F."/>
            <person name="Hugenholtz P."/>
            <person name="Woyke T."/>
            <person name="Wu D."/>
            <person name="Pukall R."/>
            <person name="Gehrich-Schroeter G."/>
            <person name="Schneider S."/>
            <person name="Klenk H.-P."/>
            <person name="Eisen J.A."/>
        </authorList>
    </citation>
    <scope>NUCLEOTIDE SEQUENCE [LARGE SCALE GENOMIC DNA]</scope>
    <source>
        <strain evidence="2">ATCC 700253 / DSM 10332 / NAL</strain>
        <plasmid evidence="2">pSULAd1</plasmid>
    </source>
</reference>
<dbReference type="AlphaFoldDB" id="G8U1U4"/>
<geneLocation type="plasmid" evidence="2">
    <name>pSULAd1</name>
</geneLocation>
<dbReference type="Proteomes" id="UP000005439">
    <property type="component" value="Plasmid unnamed"/>
</dbReference>
<protein>
    <submittedName>
        <fullName evidence="1">Uncharacterized protein</fullName>
    </submittedName>
</protein>
<keyword evidence="2" id="KW-1185">Reference proteome</keyword>
<accession>G8U1U4</accession>
<dbReference type="PATRIC" id="fig|679936.5.peg.3714"/>
<evidence type="ECO:0000313" key="1">
    <source>
        <dbReference type="EMBL" id="AEW07022.1"/>
    </source>
</evidence>
<sequence length="198" mass="22528">MDCTGIRNGFDDYPVRLPDDMLTVQGHHISSIIDVSRFAMERGRELETYIERLNDAIRNSKFRVHYRLTVQHVAPAALTADLSLIHFVSCNLENTDFTGSTISGPISLDHCILDASLPPITVEPNELFRYPPSKAARELGVTDPKDIMVLRWGLTQDARHVGQAFLWLERRYPKTEVVLARLLKGLPARPPRRMNWVP</sequence>
<dbReference type="KEGG" id="sap:Sulac_3594"/>